<dbReference type="Proteomes" id="UP000094569">
    <property type="component" value="Unassembled WGS sequence"/>
</dbReference>
<proteinExistence type="predicted"/>
<evidence type="ECO:0000313" key="2">
    <source>
        <dbReference type="Proteomes" id="UP000094569"/>
    </source>
</evidence>
<dbReference type="OrthoDB" id="10596600at2759"/>
<organism evidence="1 2">
    <name type="scientific">Aspergillus cristatus</name>
    <name type="common">Chinese Fuzhuan brick tea-fermentation fungus</name>
    <name type="synonym">Eurotium cristatum</name>
    <dbReference type="NCBI Taxonomy" id="573508"/>
    <lineage>
        <taxon>Eukaryota</taxon>
        <taxon>Fungi</taxon>
        <taxon>Dikarya</taxon>
        <taxon>Ascomycota</taxon>
        <taxon>Pezizomycotina</taxon>
        <taxon>Eurotiomycetes</taxon>
        <taxon>Eurotiomycetidae</taxon>
        <taxon>Eurotiales</taxon>
        <taxon>Aspergillaceae</taxon>
        <taxon>Aspergillus</taxon>
        <taxon>Aspergillus subgen. Aspergillus</taxon>
    </lineage>
</organism>
<sequence>MSKSVNSPRPRTVIPSLATRQQTIECYLNDLNDMFYRFELAPVVLITVNLLGVREEELKLQDNGLYDEIPSPCFNPIPNIDKYPTNFTPGGVYNHPKAIHTLVEEYRHNPSGRMSSQMLANEMSWGFGSYLRLGTRRDRHNLRSLTKWIPSGGSETNIIFAEQLTDTLYNSRTPDWSPAESYIDTEGRPVMLILRHDIDPPLEKEFLSGEILAILAAIMTRMHVTVSSNRNLLVDYLTKF</sequence>
<accession>A0A1E3B9H9</accession>
<dbReference type="EMBL" id="JXNT01000008">
    <property type="protein sequence ID" value="ODM17622.1"/>
    <property type="molecule type" value="Genomic_DNA"/>
</dbReference>
<keyword evidence="2" id="KW-1185">Reference proteome</keyword>
<name>A0A1E3B9H9_ASPCR</name>
<dbReference type="AlphaFoldDB" id="A0A1E3B9H9"/>
<evidence type="ECO:0000313" key="1">
    <source>
        <dbReference type="EMBL" id="ODM17622.1"/>
    </source>
</evidence>
<gene>
    <name evidence="1" type="ORF">SI65_07297</name>
</gene>
<protein>
    <submittedName>
        <fullName evidence="1">Uncharacterized protein</fullName>
    </submittedName>
</protein>
<comment type="caution">
    <text evidence="1">The sequence shown here is derived from an EMBL/GenBank/DDBJ whole genome shotgun (WGS) entry which is preliminary data.</text>
</comment>
<reference evidence="1 2" key="1">
    <citation type="journal article" date="2016" name="BMC Genomics">
        <title>Comparative genomic and transcriptomic analyses of the Fuzhuan brick tea-fermentation fungus Aspergillus cristatus.</title>
        <authorList>
            <person name="Ge Y."/>
            <person name="Wang Y."/>
            <person name="Liu Y."/>
            <person name="Tan Y."/>
            <person name="Ren X."/>
            <person name="Zhang X."/>
            <person name="Hyde K.D."/>
            <person name="Liu Y."/>
            <person name="Liu Z."/>
        </authorList>
    </citation>
    <scope>NUCLEOTIDE SEQUENCE [LARGE SCALE GENOMIC DNA]</scope>
    <source>
        <strain evidence="1 2">GZAAS20.1005</strain>
    </source>
</reference>
<dbReference type="VEuPathDB" id="FungiDB:SI65_07297"/>